<dbReference type="RefSeq" id="WP_131908507.1">
    <property type="nucleotide sequence ID" value="NZ_SMFM01000001.1"/>
</dbReference>
<reference evidence="1 2" key="1">
    <citation type="submission" date="2019-03" db="EMBL/GenBank/DDBJ databases">
        <title>Flavobacterium AT-3-2 sp. nov., isolated from arctic soil.</title>
        <authorList>
            <person name="Chaudhary D.K."/>
        </authorList>
    </citation>
    <scope>NUCLEOTIDE SEQUENCE [LARGE SCALE GENOMIC DNA]</scope>
    <source>
        <strain evidence="1 2">AT-3-2</strain>
    </source>
</reference>
<keyword evidence="1" id="KW-0808">Transferase</keyword>
<dbReference type="Gene3D" id="3.40.630.30">
    <property type="match status" value="1"/>
</dbReference>
<dbReference type="EMBL" id="SMFM01000001">
    <property type="protein sequence ID" value="TDD78759.1"/>
    <property type="molecule type" value="Genomic_DNA"/>
</dbReference>
<proteinExistence type="predicted"/>
<dbReference type="SUPFAM" id="SSF55729">
    <property type="entry name" value="Acyl-CoA N-acyltransferases (Nat)"/>
    <property type="match status" value="1"/>
</dbReference>
<protein>
    <submittedName>
        <fullName evidence="1">GNAT family N-acetyltransferase</fullName>
    </submittedName>
</protein>
<keyword evidence="2" id="KW-1185">Reference proteome</keyword>
<sequence length="382" mass="44687">MNTAYSFTIYDSTAQLPASWNDLATTTIFLSKKYLEVLEKSSPDNMICHFIGIFEKETLVGIGLSQFLDLNKLESFGERDKCIKTAVRNTVFRNFGSHVLVIGNNMLTGQNSFTLSDTIDKKKALQTLHAAATELKKRFKSKGIKIHITTYKDFSEDEIKDFAVPEFKKDYQFSTQPNMVFSINENWKSEQDYIDSLSKKYRDQYKRARKKASLIEKRKLHLEDIIALEETIYDLYFHVAKNAPFNTFFLPKNHFRVFKEILKDKFLFYGYFIDEKLIGFNTLIKNGKIMDTYFLGYDESIQREKMLYLNMLYDMIAYSINKGFKEIVFARTALEIKSSVGAKPVKMYGLIAHTNEMVNPHMPKIFKYLEPETLWQERNPFK</sequence>
<dbReference type="InterPro" id="IPR016181">
    <property type="entry name" value="Acyl_CoA_acyltransferase"/>
</dbReference>
<evidence type="ECO:0000313" key="2">
    <source>
        <dbReference type="Proteomes" id="UP000295278"/>
    </source>
</evidence>
<dbReference type="Proteomes" id="UP000295278">
    <property type="component" value="Unassembled WGS sequence"/>
</dbReference>
<organism evidence="1 2">
    <name type="scientific">Flavobacterium caseinilyticum</name>
    <dbReference type="NCBI Taxonomy" id="2541732"/>
    <lineage>
        <taxon>Bacteria</taxon>
        <taxon>Pseudomonadati</taxon>
        <taxon>Bacteroidota</taxon>
        <taxon>Flavobacteriia</taxon>
        <taxon>Flavobacteriales</taxon>
        <taxon>Flavobacteriaceae</taxon>
        <taxon>Flavobacterium</taxon>
    </lineage>
</organism>
<comment type="caution">
    <text evidence="1">The sequence shown here is derived from an EMBL/GenBank/DDBJ whole genome shotgun (WGS) entry which is preliminary data.</text>
</comment>
<accession>A0A4R5B261</accession>
<dbReference type="AlphaFoldDB" id="A0A4R5B261"/>
<dbReference type="OrthoDB" id="240921at2"/>
<name>A0A4R5B261_9FLAO</name>
<dbReference type="GO" id="GO:0016740">
    <property type="term" value="F:transferase activity"/>
    <property type="evidence" value="ECO:0007669"/>
    <property type="project" value="UniProtKB-KW"/>
</dbReference>
<gene>
    <name evidence="1" type="ORF">E0F89_03760</name>
</gene>
<evidence type="ECO:0000313" key="1">
    <source>
        <dbReference type="EMBL" id="TDD78759.1"/>
    </source>
</evidence>